<sequence>PNSHTYSPRINIPTSLSSVTGVPRQAEYLQLKGSITKTRLLAKIVRSANSASRYWTIHIHLHAPAQASVCGERLDVAMFPRSIFGTAAPAPICDVDDLHELLLAVLPAFATLARDIIDGADDATTALRAVLDKSDPRFYFEFYSSIFALNGIFHVTDLARSAQNHTADEEKIRTTLMLVLDELESRFLSRRRLPILVPTGFSLDNSNDETYPKLRALRRSLPEDGATDQTTINRLRDIVRIASSNPAKRSTLLCRLEQANIFSGPQFACPDNNDGLPCPVRFEAYPSKHVRRLANSLHRLLQQRWSCNTSCGCRVTAHIARKTQLSLTAYRHFETAPVHNQISSASQARFRILFPTGHGAFEWQDSQIHVNDQGREDVEHEELNEDLCGVIRNVARGSRLRMLASKGKLWQLRPDLDRPFFKQIQECRLISLRDLLQPGPHDRESKFSVVEARDRLILCFILATSVLHFYQGPWLQQNLSSGNVCFMVPKKRSALDITKPYLTATCSEPCPASDSRTLNNTHRYPRGPIAFVEGEDRCFTALESCDALVEDWQSSGTKAVHDGLIRALSACLEPSWLVKKRLDRKTTKEAQVSRYIFEEIVFPLGEAISIAYGIKLDTLHDEVFHETNNIKKPEEVGHCEEKSNEKQQRANAWFKYLGGTHDFIDHLMDECEHLPHEDQVTAHLTVAVLDTGFQPPEEVTRPLDWETDRDGHGTHVAQILLKVSPMVDVHVARVFEHRRDLEDDKLAAQIHQRIASAISCAAHEWKVDMIVMCFGFAKAIPVIRRAIEDASRSERPPLFFAAIRNDGANENIAWPGRAGEVIGVGSTDGDGFPSSFNPPCAEYPVL</sequence>
<dbReference type="SUPFAM" id="SSF52743">
    <property type="entry name" value="Subtilisin-like"/>
    <property type="match status" value="1"/>
</dbReference>
<name>A0A0L0NHX1_TOLOC</name>
<dbReference type="PANTHER" id="PTHR35186:SF4">
    <property type="entry name" value="PRION-INHIBITION AND PROPAGATION HELO DOMAIN-CONTAINING PROTEIN"/>
    <property type="match status" value="1"/>
</dbReference>
<dbReference type="OrthoDB" id="206201at2759"/>
<evidence type="ECO:0000256" key="1">
    <source>
        <dbReference type="PROSITE-ProRule" id="PRU01240"/>
    </source>
</evidence>
<dbReference type="PROSITE" id="PS51892">
    <property type="entry name" value="SUBTILASE"/>
    <property type="match status" value="1"/>
</dbReference>
<dbReference type="EMBL" id="LFRF01000003">
    <property type="protein sequence ID" value="KND93691.1"/>
    <property type="molecule type" value="Genomic_DNA"/>
</dbReference>
<evidence type="ECO:0000313" key="5">
    <source>
        <dbReference type="Proteomes" id="UP000036947"/>
    </source>
</evidence>
<dbReference type="InterPro" id="IPR056002">
    <property type="entry name" value="DUF7580"/>
</dbReference>
<comment type="caution">
    <text evidence="4">The sequence shown here is derived from an EMBL/GenBank/DDBJ whole genome shotgun (WGS) entry which is preliminary data.</text>
</comment>
<feature type="domain" description="DUF7580" evidence="3">
    <location>
        <begin position="287"/>
        <end position="516"/>
    </location>
</feature>
<protein>
    <submittedName>
        <fullName evidence="4">Uncharacterized protein</fullName>
    </submittedName>
</protein>
<dbReference type="Gene3D" id="3.40.50.200">
    <property type="entry name" value="Peptidase S8/S53 domain"/>
    <property type="match status" value="1"/>
</dbReference>
<gene>
    <name evidence="4" type="ORF">TOPH_01468</name>
</gene>
<evidence type="ECO:0000313" key="4">
    <source>
        <dbReference type="EMBL" id="KND93691.1"/>
    </source>
</evidence>
<organism evidence="4 5">
    <name type="scientific">Tolypocladium ophioglossoides (strain CBS 100239)</name>
    <name type="common">Snaketongue truffleclub</name>
    <name type="synonym">Elaphocordyceps ophioglossoides</name>
    <dbReference type="NCBI Taxonomy" id="1163406"/>
    <lineage>
        <taxon>Eukaryota</taxon>
        <taxon>Fungi</taxon>
        <taxon>Dikarya</taxon>
        <taxon>Ascomycota</taxon>
        <taxon>Pezizomycotina</taxon>
        <taxon>Sordariomycetes</taxon>
        <taxon>Hypocreomycetidae</taxon>
        <taxon>Hypocreales</taxon>
        <taxon>Ophiocordycipitaceae</taxon>
        <taxon>Tolypocladium</taxon>
    </lineage>
</organism>
<dbReference type="Proteomes" id="UP000036947">
    <property type="component" value="Unassembled WGS sequence"/>
</dbReference>
<proteinExistence type="inferred from homology"/>
<feature type="non-terminal residue" evidence="4">
    <location>
        <position position="1"/>
    </location>
</feature>
<dbReference type="Pfam" id="PF00082">
    <property type="entry name" value="Peptidase_S8"/>
    <property type="match status" value="1"/>
</dbReference>
<comment type="similarity">
    <text evidence="1">Belongs to the peptidase S8 family.</text>
</comment>
<evidence type="ECO:0000259" key="2">
    <source>
        <dbReference type="Pfam" id="PF00082"/>
    </source>
</evidence>
<feature type="domain" description="Peptidase S8/S53" evidence="2">
    <location>
        <begin position="701"/>
        <end position="836"/>
    </location>
</feature>
<dbReference type="GO" id="GO:0006508">
    <property type="term" value="P:proteolysis"/>
    <property type="evidence" value="ECO:0007669"/>
    <property type="project" value="InterPro"/>
</dbReference>
<dbReference type="Pfam" id="PF24476">
    <property type="entry name" value="DUF7580"/>
    <property type="match status" value="1"/>
</dbReference>
<dbReference type="AlphaFoldDB" id="A0A0L0NHX1"/>
<dbReference type="InterPro" id="IPR000209">
    <property type="entry name" value="Peptidase_S8/S53_dom"/>
</dbReference>
<dbReference type="STRING" id="1163406.A0A0L0NHX1"/>
<dbReference type="InterPro" id="IPR036852">
    <property type="entry name" value="Peptidase_S8/S53_dom_sf"/>
</dbReference>
<reference evidence="4 5" key="1">
    <citation type="journal article" date="2015" name="BMC Genomics">
        <title>The genome of the truffle-parasite Tolypocladium ophioglossoides and the evolution of antifungal peptaibiotics.</title>
        <authorList>
            <person name="Quandt C.A."/>
            <person name="Bushley K.E."/>
            <person name="Spatafora J.W."/>
        </authorList>
    </citation>
    <scope>NUCLEOTIDE SEQUENCE [LARGE SCALE GENOMIC DNA]</scope>
    <source>
        <strain evidence="4 5">CBS 100239</strain>
    </source>
</reference>
<dbReference type="GO" id="GO:0004252">
    <property type="term" value="F:serine-type endopeptidase activity"/>
    <property type="evidence" value="ECO:0007669"/>
    <property type="project" value="InterPro"/>
</dbReference>
<accession>A0A0L0NHX1</accession>
<comment type="caution">
    <text evidence="1">Lacks conserved residue(s) required for the propagation of feature annotation.</text>
</comment>
<evidence type="ECO:0000259" key="3">
    <source>
        <dbReference type="Pfam" id="PF24476"/>
    </source>
</evidence>
<dbReference type="CDD" id="cd00306">
    <property type="entry name" value="Peptidases_S8_S53"/>
    <property type="match status" value="1"/>
</dbReference>
<dbReference type="PANTHER" id="PTHR35186">
    <property type="entry name" value="ANK_REP_REGION DOMAIN-CONTAINING PROTEIN"/>
    <property type="match status" value="1"/>
</dbReference>
<keyword evidence="5" id="KW-1185">Reference proteome</keyword>